<feature type="compositionally biased region" description="Basic and acidic residues" evidence="1">
    <location>
        <begin position="422"/>
        <end position="432"/>
    </location>
</feature>
<dbReference type="Gene3D" id="2.60.120.330">
    <property type="entry name" value="B-lactam Antibiotic, Isopenicillin N Synthase, Chain"/>
    <property type="match status" value="1"/>
</dbReference>
<reference evidence="2 3" key="1">
    <citation type="submission" date="2019-06" db="EMBL/GenBank/DDBJ databases">
        <title>Draft genome sequence of the filamentous fungus Phialemoniopsis curvata isolated from diesel fuel.</title>
        <authorList>
            <person name="Varaljay V.A."/>
            <person name="Lyon W.J."/>
            <person name="Crouch A.L."/>
            <person name="Drake C.E."/>
            <person name="Hollomon J.M."/>
            <person name="Nadeau L.J."/>
            <person name="Nunn H.S."/>
            <person name="Stevenson B.S."/>
            <person name="Bojanowski C.L."/>
            <person name="Crookes-Goodson W.J."/>
        </authorList>
    </citation>
    <scope>NUCLEOTIDE SEQUENCE [LARGE SCALE GENOMIC DNA]</scope>
    <source>
        <strain evidence="2 3">D216</strain>
    </source>
</reference>
<accession>A0A507AFM3</accession>
<evidence type="ECO:0000313" key="3">
    <source>
        <dbReference type="Proteomes" id="UP000319257"/>
    </source>
</evidence>
<name>A0A507AFM3_9PEZI</name>
<dbReference type="EMBL" id="SKBQ01000079">
    <property type="protein sequence ID" value="TPX08385.1"/>
    <property type="molecule type" value="Genomic_DNA"/>
</dbReference>
<dbReference type="STRING" id="1093900.A0A507AFM3"/>
<sequence>MSSFRKRDSMGLYDECEPIPLPERFAQIKKKVSGHEGDLVQSWHRLLHALRQEIDEIASRGSECIPTMGFRDRNDLAIVKSFSQDLRRRGIAVIRGVLSPEDARSLDQETHEYLAANPQSTGLPPDEPQLFDLYRSPAQVKARARPDVLEAQKFVMGTMWHSTNPCTPVSTEYPVTYADRLQIRGPPHRSTSSFSSSQNETTLSAQVHVADGSVERWEPEGYGRSGMYDAVFRGLWEDHDPWDYAPRHRATTDLCHRVGACSMFRMFHGWLCLSTDTDLHDENGQQPLPLLSVCPALKLTTAYFLLRPLFAPSSLTTGCSNGWTRSPIHKTASSTAPCPATRRSSPRRCVPTSSCTPQPRRRARAGPGRLAHLAPGRRPRISRQQRPLPIPVAQAVVAGTHALFLTRQRKAFLLGLPGPDFESGRGERDHAGRPGVSEVNESGGEDALRAMGLLPFEDPDAKTDAGREVARIANALLFPHRFDMTCGRLY</sequence>
<organism evidence="2 3">
    <name type="scientific">Thyridium curvatum</name>
    <dbReference type="NCBI Taxonomy" id="1093900"/>
    <lineage>
        <taxon>Eukaryota</taxon>
        <taxon>Fungi</taxon>
        <taxon>Dikarya</taxon>
        <taxon>Ascomycota</taxon>
        <taxon>Pezizomycotina</taxon>
        <taxon>Sordariomycetes</taxon>
        <taxon>Sordariomycetidae</taxon>
        <taxon>Thyridiales</taxon>
        <taxon>Thyridiaceae</taxon>
        <taxon>Thyridium</taxon>
    </lineage>
</organism>
<evidence type="ECO:0000256" key="1">
    <source>
        <dbReference type="SAM" id="MobiDB-lite"/>
    </source>
</evidence>
<dbReference type="AlphaFoldDB" id="A0A507AFM3"/>
<gene>
    <name evidence="2" type="ORF">E0L32_010115</name>
</gene>
<dbReference type="Pfam" id="PF07350">
    <property type="entry name" value="Gig2-like"/>
    <property type="match status" value="1"/>
</dbReference>
<dbReference type="Proteomes" id="UP000319257">
    <property type="component" value="Unassembled WGS sequence"/>
</dbReference>
<protein>
    <submittedName>
        <fullName evidence="2">Uncharacterized protein</fullName>
    </submittedName>
</protein>
<feature type="region of interest" description="Disordered" evidence="1">
    <location>
        <begin position="420"/>
        <end position="443"/>
    </location>
</feature>
<feature type="region of interest" description="Disordered" evidence="1">
    <location>
        <begin position="330"/>
        <end position="374"/>
    </location>
</feature>
<dbReference type="GeneID" id="41977562"/>
<proteinExistence type="predicted"/>
<dbReference type="PANTHER" id="PTHR30613">
    <property type="entry name" value="UNCHARACTERIZED PROTEIN YBIU-RELATED"/>
    <property type="match status" value="1"/>
</dbReference>
<dbReference type="OrthoDB" id="8249012at2759"/>
<dbReference type="SUPFAM" id="SSF51197">
    <property type="entry name" value="Clavaminate synthase-like"/>
    <property type="match status" value="1"/>
</dbReference>
<evidence type="ECO:0000313" key="2">
    <source>
        <dbReference type="EMBL" id="TPX08385.1"/>
    </source>
</evidence>
<dbReference type="InParanoid" id="A0A507AFM3"/>
<dbReference type="RefSeq" id="XP_030990096.1">
    <property type="nucleotide sequence ID" value="XM_031132698.1"/>
</dbReference>
<comment type="caution">
    <text evidence="2">The sequence shown here is derived from an EMBL/GenBank/DDBJ whole genome shotgun (WGS) entry which is preliminary data.</text>
</comment>
<keyword evidence="3" id="KW-1185">Reference proteome</keyword>
<dbReference type="PANTHER" id="PTHR30613:SF1">
    <property type="entry name" value="DUF1479 DOMAIN PROTEIN (AFU_ORTHOLOGUE AFUA_5G09280)"/>
    <property type="match status" value="1"/>
</dbReference>
<dbReference type="InterPro" id="IPR010856">
    <property type="entry name" value="Gig2-like"/>
</dbReference>
<dbReference type="InterPro" id="IPR027443">
    <property type="entry name" value="IPNS-like_sf"/>
</dbReference>